<evidence type="ECO:0000256" key="10">
    <source>
        <dbReference type="SAM" id="SignalP"/>
    </source>
</evidence>
<dbReference type="InterPro" id="IPR037066">
    <property type="entry name" value="Plug_dom_sf"/>
</dbReference>
<dbReference type="InterPro" id="IPR039426">
    <property type="entry name" value="TonB-dep_rcpt-like"/>
</dbReference>
<keyword evidence="5 9" id="KW-0798">TonB box</keyword>
<feature type="domain" description="TonB-dependent receptor plug" evidence="12">
    <location>
        <begin position="61"/>
        <end position="177"/>
    </location>
</feature>
<gene>
    <name evidence="13" type="ORF">DT603_03630</name>
</gene>
<dbReference type="InterPro" id="IPR012910">
    <property type="entry name" value="Plug_dom"/>
</dbReference>
<keyword evidence="3 8" id="KW-1134">Transmembrane beta strand</keyword>
<organism evidence="13 14">
    <name type="scientific">Pseudoxanthomonas gei</name>
    <dbReference type="NCBI Taxonomy" id="1383030"/>
    <lineage>
        <taxon>Bacteria</taxon>
        <taxon>Pseudomonadati</taxon>
        <taxon>Pseudomonadota</taxon>
        <taxon>Gammaproteobacteria</taxon>
        <taxon>Lysobacterales</taxon>
        <taxon>Lysobacteraceae</taxon>
        <taxon>Pseudoxanthomonas</taxon>
    </lineage>
</organism>
<evidence type="ECO:0000256" key="8">
    <source>
        <dbReference type="PROSITE-ProRule" id="PRU01360"/>
    </source>
</evidence>
<sequence length="935" mass="102572">MHRKLLATAICSALAWPLVAATARAQEDSPDQPGAEDQPAAAPTELDRILVTGSRIPRVQLETASPVVTITAEDIQRQGFRNVSDVLRAQPLATGAVQDNQFSGFTPNATTISLLGLSPSFTLILMDGRPLADYPLLYNGQSNFTDLTSIPTAMVERIEILPGNQSSIYGSAAIAGVVNIILKKHLDGIQLDARLGGYSDGGGENQRLQLTGGKSWDNLDLTFGLQYSHQDPIYMRQRDFTDTTDDNPNPDLRYGSRTFIILNGITGQYDEPGTGCDNVAANFGGTTIRDFRPGRGFFCGSRAQPGFATLLNEEEGVSAYFNSTYRLGDNANFYASVLYGKNKAKNDSGSRFWIPNYNAGTGGYIWNQAEQTLETYQHIFSPEEQGVTNYTTDSSSYNLALGFNGTITGSNWDYDLYYSRSGYEVKSDQLWPLVDEMDAFFQEQFLGPQLGTTSGYPIYEPDKQAFYQSITPEQFRAFSGNLRNNSDTWTHSFNVQLTNPELFRLPAGAVGVAGVVQFGYQHWNNPVDPGVSGDAYFGLSGTSGSGNRANRAVGVEFSIPLLKTLTASLSGRYDSYKNIHAGSDAQGTYKVGLEFRPVESLLLRANYATAFRAPDMGYVFTGGNGFFSQQTDYYKCETYGPNPNCPFEGNSLEGIQVANPDLKSINAKSYGFGFVWSPNERHTLHADYYNVRIEDEVLPQSFSRTLFDENECRQGRLDINSPTCVDALSRVQRGPLNANPLLSETVQLVTIKAINIAEEQISGITAGGSARFDWGNWGEFGFGLDYNLTLDHTTVTFPGDPENDLLSPQQALSAEFKSVLTGDISWSKGPWSANVHGIRYGSTPNYAAQFGIDTTPGTSQGKVGPHMLYNMSVSYDVTDKSTLSVTVNNVLNTEPPFDPTYDGSQGFAPPFYNIFAYNGYGRAFWVQYRIDFGTN</sequence>
<name>A0ABX0AFD8_9GAMM</name>
<evidence type="ECO:0000256" key="9">
    <source>
        <dbReference type="RuleBase" id="RU003357"/>
    </source>
</evidence>
<keyword evidence="14" id="KW-1185">Reference proteome</keyword>
<evidence type="ECO:0000256" key="2">
    <source>
        <dbReference type="ARBA" id="ARBA00022448"/>
    </source>
</evidence>
<evidence type="ECO:0000256" key="7">
    <source>
        <dbReference type="ARBA" id="ARBA00023237"/>
    </source>
</evidence>
<dbReference type="Pfam" id="PF00593">
    <property type="entry name" value="TonB_dep_Rec_b-barrel"/>
    <property type="match status" value="1"/>
</dbReference>
<comment type="subcellular location">
    <subcellularLocation>
        <location evidence="1 8">Cell outer membrane</location>
        <topology evidence="1 8">Multi-pass membrane protein</topology>
    </subcellularLocation>
</comment>
<keyword evidence="7 8" id="KW-0998">Cell outer membrane</keyword>
<feature type="chain" id="PRO_5045460476" evidence="10">
    <location>
        <begin position="21"/>
        <end position="935"/>
    </location>
</feature>
<dbReference type="Proteomes" id="UP001429354">
    <property type="component" value="Unassembled WGS sequence"/>
</dbReference>
<evidence type="ECO:0000256" key="3">
    <source>
        <dbReference type="ARBA" id="ARBA00022452"/>
    </source>
</evidence>
<keyword evidence="6 8" id="KW-0472">Membrane</keyword>
<evidence type="ECO:0000313" key="13">
    <source>
        <dbReference type="EMBL" id="NDK37929.1"/>
    </source>
</evidence>
<proteinExistence type="inferred from homology"/>
<dbReference type="PANTHER" id="PTHR47234:SF1">
    <property type="entry name" value="TONB-DEPENDENT RECEPTOR"/>
    <property type="match status" value="1"/>
</dbReference>
<evidence type="ECO:0000259" key="11">
    <source>
        <dbReference type="Pfam" id="PF00593"/>
    </source>
</evidence>
<keyword evidence="10" id="KW-0732">Signal</keyword>
<evidence type="ECO:0000256" key="1">
    <source>
        <dbReference type="ARBA" id="ARBA00004571"/>
    </source>
</evidence>
<evidence type="ECO:0000256" key="4">
    <source>
        <dbReference type="ARBA" id="ARBA00022692"/>
    </source>
</evidence>
<keyword evidence="2 8" id="KW-0813">Transport</keyword>
<feature type="domain" description="TonB-dependent receptor-like beta-barrel" evidence="11">
    <location>
        <begin position="385"/>
        <end position="890"/>
    </location>
</feature>
<dbReference type="Pfam" id="PF07715">
    <property type="entry name" value="Plug"/>
    <property type="match status" value="1"/>
</dbReference>
<dbReference type="SUPFAM" id="SSF56935">
    <property type="entry name" value="Porins"/>
    <property type="match status" value="1"/>
</dbReference>
<evidence type="ECO:0000259" key="12">
    <source>
        <dbReference type="Pfam" id="PF07715"/>
    </source>
</evidence>
<keyword evidence="13" id="KW-0675">Receptor</keyword>
<comment type="similarity">
    <text evidence="8 9">Belongs to the TonB-dependent receptor family.</text>
</comment>
<dbReference type="PANTHER" id="PTHR47234">
    <property type="match status" value="1"/>
</dbReference>
<protein>
    <submittedName>
        <fullName evidence="13">TonB-dependent receptor</fullName>
    </submittedName>
</protein>
<reference evidence="13 14" key="1">
    <citation type="submission" date="2018-07" db="EMBL/GenBank/DDBJ databases">
        <title>Whole genome Sequencing of Pseudoxanthomonas gei KCTC 32298 (T).</title>
        <authorList>
            <person name="Kumar S."/>
            <person name="Bansal K."/>
            <person name="Kaur A."/>
            <person name="Patil P."/>
            <person name="Sharma S."/>
            <person name="Patil P.B."/>
        </authorList>
    </citation>
    <scope>NUCLEOTIDE SEQUENCE [LARGE SCALE GENOMIC DNA]</scope>
    <source>
        <strain evidence="13 14">KCTC 32298</strain>
    </source>
</reference>
<accession>A0ABX0AFD8</accession>
<dbReference type="PROSITE" id="PS52016">
    <property type="entry name" value="TONB_DEPENDENT_REC_3"/>
    <property type="match status" value="1"/>
</dbReference>
<dbReference type="EMBL" id="QOVG01000002">
    <property type="protein sequence ID" value="NDK37929.1"/>
    <property type="molecule type" value="Genomic_DNA"/>
</dbReference>
<evidence type="ECO:0000313" key="14">
    <source>
        <dbReference type="Proteomes" id="UP001429354"/>
    </source>
</evidence>
<evidence type="ECO:0000256" key="6">
    <source>
        <dbReference type="ARBA" id="ARBA00023136"/>
    </source>
</evidence>
<keyword evidence="4 8" id="KW-0812">Transmembrane</keyword>
<dbReference type="Gene3D" id="2.40.170.20">
    <property type="entry name" value="TonB-dependent receptor, beta-barrel domain"/>
    <property type="match status" value="1"/>
</dbReference>
<dbReference type="InterPro" id="IPR036942">
    <property type="entry name" value="Beta-barrel_TonB_sf"/>
</dbReference>
<dbReference type="InterPro" id="IPR000531">
    <property type="entry name" value="Beta-barrel_TonB"/>
</dbReference>
<comment type="caution">
    <text evidence="13">The sequence shown here is derived from an EMBL/GenBank/DDBJ whole genome shotgun (WGS) entry which is preliminary data.</text>
</comment>
<feature type="signal peptide" evidence="10">
    <location>
        <begin position="1"/>
        <end position="20"/>
    </location>
</feature>
<evidence type="ECO:0000256" key="5">
    <source>
        <dbReference type="ARBA" id="ARBA00023077"/>
    </source>
</evidence>
<dbReference type="Gene3D" id="2.170.130.10">
    <property type="entry name" value="TonB-dependent receptor, plug domain"/>
    <property type="match status" value="1"/>
</dbReference>